<feature type="chain" id="PRO_5001990433" evidence="1">
    <location>
        <begin position="23"/>
        <end position="151"/>
    </location>
</feature>
<evidence type="ECO:0000313" key="2">
    <source>
        <dbReference type="EMBL" id="ELP83814.1"/>
    </source>
</evidence>
<keyword evidence="1" id="KW-0732">Signal</keyword>
<dbReference type="AlphaFoldDB" id="A0A0A1TUP9"/>
<proteinExistence type="predicted"/>
<dbReference type="GeneID" id="14882777"/>
<accession>A0A0A1TUP9</accession>
<dbReference type="VEuPathDB" id="AmoebaDB:EIN_241710"/>
<gene>
    <name evidence="2" type="ORF">EIN_241710</name>
</gene>
<reference evidence="2 3" key="1">
    <citation type="submission" date="2012-10" db="EMBL/GenBank/DDBJ databases">
        <authorList>
            <person name="Zafar N."/>
            <person name="Inman J."/>
            <person name="Hall N."/>
            <person name="Lorenzi H."/>
            <person name="Caler E."/>
        </authorList>
    </citation>
    <scope>NUCLEOTIDE SEQUENCE [LARGE SCALE GENOMIC DNA]</scope>
    <source>
        <strain evidence="2 3">IP1</strain>
    </source>
</reference>
<evidence type="ECO:0000256" key="1">
    <source>
        <dbReference type="SAM" id="SignalP"/>
    </source>
</evidence>
<dbReference type="RefSeq" id="XP_004183160.1">
    <property type="nucleotide sequence ID" value="XM_004183112.1"/>
</dbReference>
<dbReference type="Proteomes" id="UP000014680">
    <property type="component" value="Unassembled WGS sequence"/>
</dbReference>
<keyword evidence="3" id="KW-1185">Reference proteome</keyword>
<sequence>MAKSVIEALVGFWFNLVELTTGKVVNYFVDVQQPRHKNTLATVRTAKKNATGNVGERGNKVAAMAEQLFQVIKERKTSFVVGKIKTFVVLSVRDNILFWLFDVFLGLVPDKYKHLFNFSEEAPKKQVAEMYQQIAVCEQNYIKFTKMIKKT</sequence>
<dbReference type="KEGG" id="eiv:EIN_241710"/>
<dbReference type="EMBL" id="KB207228">
    <property type="protein sequence ID" value="ELP83814.1"/>
    <property type="molecule type" value="Genomic_DNA"/>
</dbReference>
<protein>
    <submittedName>
        <fullName evidence="2">Uncharacterized protein</fullName>
    </submittedName>
</protein>
<name>A0A0A1TUP9_ENTIV</name>
<feature type="signal peptide" evidence="1">
    <location>
        <begin position="1"/>
        <end position="22"/>
    </location>
</feature>
<evidence type="ECO:0000313" key="3">
    <source>
        <dbReference type="Proteomes" id="UP000014680"/>
    </source>
</evidence>
<organism evidence="2 3">
    <name type="scientific">Entamoeba invadens IP1</name>
    <dbReference type="NCBI Taxonomy" id="370355"/>
    <lineage>
        <taxon>Eukaryota</taxon>
        <taxon>Amoebozoa</taxon>
        <taxon>Evosea</taxon>
        <taxon>Archamoebae</taxon>
        <taxon>Mastigamoebida</taxon>
        <taxon>Entamoebidae</taxon>
        <taxon>Entamoeba</taxon>
    </lineage>
</organism>